<accession>A0ABR2K9T4</accession>
<dbReference type="PANTHER" id="PTHR13743:SF123">
    <property type="entry name" value="PROTEIN FAN"/>
    <property type="match status" value="1"/>
</dbReference>
<dbReference type="InterPro" id="IPR015943">
    <property type="entry name" value="WD40/YVTN_repeat-like_dom_sf"/>
</dbReference>
<dbReference type="Gene3D" id="1.10.1540.10">
    <property type="entry name" value="BEACH domain"/>
    <property type="match status" value="1"/>
</dbReference>
<dbReference type="Pfam" id="PF02138">
    <property type="entry name" value="Beach"/>
    <property type="match status" value="1"/>
</dbReference>
<dbReference type="InterPro" id="IPR036372">
    <property type="entry name" value="BEACH_dom_sf"/>
</dbReference>
<dbReference type="EMBL" id="JAPFFF010000006">
    <property type="protein sequence ID" value="KAK8887252.1"/>
    <property type="molecule type" value="Genomic_DNA"/>
</dbReference>
<feature type="domain" description="BEACH" evidence="1">
    <location>
        <begin position="1916"/>
        <end position="2216"/>
    </location>
</feature>
<protein>
    <recommendedName>
        <fullName evidence="1">BEACH domain-containing protein</fullName>
    </recommendedName>
</protein>
<organism evidence="2 3">
    <name type="scientific">Tritrichomonas musculus</name>
    <dbReference type="NCBI Taxonomy" id="1915356"/>
    <lineage>
        <taxon>Eukaryota</taxon>
        <taxon>Metamonada</taxon>
        <taxon>Parabasalia</taxon>
        <taxon>Tritrichomonadida</taxon>
        <taxon>Tritrichomonadidae</taxon>
        <taxon>Tritrichomonas</taxon>
    </lineage>
</organism>
<name>A0ABR2K9T4_9EUKA</name>
<sequence length="2745" mass="314890">MNKEVVGSLAEMISLMLNDFDKNDEETQVRLVLQVIPFFQEIFSTISPNNQKNQQLHKASFSYFNACNHCLKSIVKDKTDLKTFSDFFDQFIRSCLVSDCAEPISQLIFAIVSLNNESNENLLLFTPPINSYFLDKNLRSEFIKKEGFSLVWATYSSENNNNLAPFVFEQLINYHQFFFTPSYLKQIENFFTMTSTGFKNLPTQKAHFLLGLFEKMASANISFFDNHFESTFGFNTISNYILDHQNDDFYKYIDYLLNLCQTDLTSKNKAIPAIITILCSESCQTPLRIRILESFKGFIINSNIKKQPFSSSVVDLILKSIHKDDIDSVLKLLSICFQLYVQTAFDTSESISSFLAFLQPEYLLKYDMTDFFSLLVLDPKQVSKCLDDLFYISIESQTFESFSSLVNKYDNLFTLFAQHFNDNYDIEKKKKFLRYLILSFPYYTNTENAKSCLFSIIVSKEGYRYTDVIFDYIEELAESEKDITEILSLVSIIFSESRHFLQESANCKVQFRAISYYKKFGISGQVILDFLSSMAQNRFDPVFDRQISEELEANNYFDMNSDQLLLFALGLKQDQDISKGHLCFPSLLGICSDYKFTDLYDLWVCGEVGLSAWLKNSRKSIDEFPSIVDVACTNMKLENLEELFEYPSLFSKICEKIEKYPSIYLFKKHLSASFSAEIHPGVTKSIAFWFKVLENELTSQKPTTIFRIGITDVSIINDQVKIESSFVYKIQPQSWTLCIINFNNNDTLTISFNASNSRNFKPSLTNSNSILFGGKNCEYNWSIGGYIRFFNEILSSDKPMSIKSSGVCSTKYFNEYKQKIATLNNVSSKVKIIVPYSLWNYVKNVKGSLDFIFKQAVDYAIQDDQHEEAKDMIRSLCYLTAKNIFARSNEKLALFISILFNLSPEVIDADIFSEVIKAFEKNCENNGKFDWESFLIMFSDNFWLLSHLRVKVISALFNLLSKYPIENDLQRQSLIISLSSIISVDEFDHSLKDAVLEIVEIMNPEPQLILCLLTSYPKMLHSLSDIPTRYEMESDDRTIKTFIQMFARTKCTKFTQYYLLTTLPDKDSVLLATALLQMKIDNLETEFIIDNCYRCFHIPEAWMNLLFLCTKKWFQLSTDDIGKLNTISLSNFDMNYADCFMKMISILSCCCFHMKDLNFWVTFALILIEDFAKICHSIPEKVVKQPSFKYSITQLMTFGKSLEKVVLFPPIPQSKSAQEALPFLETRGSHFKEDEGESFEMEEIELTQKPDLIPNLLKCVMSLVPKEISIRGNSTYPINQDYLQVMYDLYYENQNLTAKNWNDMIVKSVQKFENVTFENNDKIEYLESNPLYKAVIRLLSAFVAHFDILHSIILNGLSILPNSLYICARYQIVLNALSLSQSSRSYKPSVVNLACESALCGWFNTNYVKIVSNIFTIISHYKEATPPILYSVIIFGFDVIESENIPEFMQVISSYKNILVNPLLLQNVDVTLAFLGKILTIFGSLPPDSFLPFLKHFSNALNSSDSLIQFWGKTFPRIPLRNLLNPISLLAKEGVDAFIDIINDNSEHFKNIEIILANYLEKMHKAISLNRTKLITNIIESRVQNTEEFINFSEKDILNNSHKFTFDHTLAATLQTIFKKVFVFRSIHSIRERELFLSTIYKLKFNNSRINYDEDFQETKRKSISLLSDPVYPTRRLVTSSLDYNLPQYPDGSIQDILDTTEPKVKTYNETNSYPKCISDLFIYPYDKSRFLLAYSPYQIHLRFIQYINMTPQQNMCLLQILLNQGKQFNFVASCSILYGIDTLYGIFLSCDNSFLFIEGVKLPNKNEIIFEPSSDYSVQCFYRFMIMSGYFGKPMLYRGHLVMKLNSDELIYFSQHYWLHKPYSFALNFLRGFNFVLNLNNKKDFRALGSIFKKAVSLFFDSAPPHSFAISPINSIRLLSLQPKETANKWINGEISTYTYLCLLNRFGKRLTCDMTQYPVFPWILSDYTSEKIDDLNDSSLRDLSLPIGQINKERAIHFDETYESSEHEYFYGSHYMHFGVVTYYLFRVDPYSYVSFIFHKGWDHPARMFIGVQLAWKASIDSSIDIKEIVPQFFTVPEIFENVSSFPLTPILNSSQKTDNVELPNWASNPRDFTKKMLQFLEDIRVSSKFNNWVDLIFGEKARGQSAIAAKNLFPSYCYAKPTSHTFFEEFTGDDEDNKEDDYVDDVLKAANAIKIMNFGQCPQQLFTKLHPTIKYEDCQWNTVLSSSNWQILRSESFSMPPVLSFIGQSSVFTSNFPLDKTAFLPNGQYVVLKSNKVVVGKPTTATNIFFDIDYDNACSNDYFNSSISVSSDGLYLCIARNEGTISLFRLYYSNKGEVKSISLIHTFETEPGVSTTAISSEHFIIFASNDKTIYQYDIGLLKELNDIIELPFTINRIEIDEIAALILVFGDKEVAVCSISGEILVIGSTGEFERMSLFDTQISNGLADEFDEMLNIHLSPNSSSSLRSSSNNSVNLSSTSSFRNSSSSNLSPGSYSGFSNSSILNLSAKSSAIFRSSANSNVNFNLTSSNGNLFNDNHSEASTLDNIRFDTVEAAEPEKSKGRKITAVALSRLPEHFTNRFFILGYDDGSIDFWTISFSGTESCNLVKLRSEHISVNPIMTISVSTKAQRMIVGTQNCIRHLEVIHSNLPPLKKEQFAAVCINCKCDIRKNAIVCSKCGRFVCQKCCKKDPSTLKSSYVCSICLDKQDSPVKIEVDQRIESELNGDKEIKGNEDGNIKNENN</sequence>
<comment type="caution">
    <text evidence="2">The sequence shown here is derived from an EMBL/GenBank/DDBJ whole genome shotgun (WGS) entry which is preliminary data.</text>
</comment>
<dbReference type="Proteomes" id="UP001470230">
    <property type="component" value="Unassembled WGS sequence"/>
</dbReference>
<dbReference type="Gene3D" id="2.130.10.10">
    <property type="entry name" value="YVTN repeat-like/Quinoprotein amine dehydrogenase"/>
    <property type="match status" value="1"/>
</dbReference>
<dbReference type="InterPro" id="IPR050865">
    <property type="entry name" value="BEACH_Domain"/>
</dbReference>
<evidence type="ECO:0000313" key="2">
    <source>
        <dbReference type="EMBL" id="KAK8887252.1"/>
    </source>
</evidence>
<dbReference type="CDD" id="cd00065">
    <property type="entry name" value="FYVE_like_SF"/>
    <property type="match status" value="1"/>
</dbReference>
<dbReference type="PROSITE" id="PS50197">
    <property type="entry name" value="BEACH"/>
    <property type="match status" value="1"/>
</dbReference>
<evidence type="ECO:0000313" key="3">
    <source>
        <dbReference type="Proteomes" id="UP001470230"/>
    </source>
</evidence>
<dbReference type="CDD" id="cd06071">
    <property type="entry name" value="Beach"/>
    <property type="match status" value="1"/>
</dbReference>
<dbReference type="SUPFAM" id="SSF50978">
    <property type="entry name" value="WD40 repeat-like"/>
    <property type="match status" value="1"/>
</dbReference>
<dbReference type="SUPFAM" id="SSF81837">
    <property type="entry name" value="BEACH domain"/>
    <property type="match status" value="1"/>
</dbReference>
<gene>
    <name evidence="2" type="ORF">M9Y10_038290</name>
</gene>
<dbReference type="PANTHER" id="PTHR13743">
    <property type="entry name" value="BEIGE/BEACH-RELATED"/>
    <property type="match status" value="1"/>
</dbReference>
<dbReference type="InterPro" id="IPR000409">
    <property type="entry name" value="BEACH_dom"/>
</dbReference>
<proteinExistence type="predicted"/>
<dbReference type="InterPro" id="IPR036322">
    <property type="entry name" value="WD40_repeat_dom_sf"/>
</dbReference>
<dbReference type="SMART" id="SM01026">
    <property type="entry name" value="Beach"/>
    <property type="match status" value="1"/>
</dbReference>
<evidence type="ECO:0000259" key="1">
    <source>
        <dbReference type="PROSITE" id="PS50197"/>
    </source>
</evidence>
<reference evidence="2 3" key="1">
    <citation type="submission" date="2024-04" db="EMBL/GenBank/DDBJ databases">
        <title>Tritrichomonas musculus Genome.</title>
        <authorList>
            <person name="Alves-Ferreira E."/>
            <person name="Grigg M."/>
            <person name="Lorenzi H."/>
            <person name="Galac M."/>
        </authorList>
    </citation>
    <scope>NUCLEOTIDE SEQUENCE [LARGE SCALE GENOMIC DNA]</scope>
    <source>
        <strain evidence="2 3">EAF2021</strain>
    </source>
</reference>
<keyword evidence="3" id="KW-1185">Reference proteome</keyword>